<feature type="domain" description="ABC transporter" evidence="4">
    <location>
        <begin position="22"/>
        <end position="257"/>
    </location>
</feature>
<dbReference type="InterPro" id="IPR017911">
    <property type="entry name" value="MacB-like_ATP-bd"/>
</dbReference>
<dbReference type="InterPro" id="IPR027417">
    <property type="entry name" value="P-loop_NTPase"/>
</dbReference>
<dbReference type="InterPro" id="IPR015854">
    <property type="entry name" value="ABC_transpr_LolD-like"/>
</dbReference>
<evidence type="ECO:0000313" key="5">
    <source>
        <dbReference type="EMBL" id="QPZ37491.1"/>
    </source>
</evidence>
<dbReference type="GO" id="GO:0005524">
    <property type="term" value="F:ATP binding"/>
    <property type="evidence" value="ECO:0007669"/>
    <property type="project" value="UniProtKB-KW"/>
</dbReference>
<keyword evidence="3 5" id="KW-0067">ATP-binding</keyword>
<proteinExistence type="predicted"/>
<protein>
    <submittedName>
        <fullName evidence="5">ABC transporter ATP-binding protein</fullName>
    </submittedName>
</protein>
<dbReference type="EMBL" id="CP061169">
    <property type="protein sequence ID" value="QPZ37491.1"/>
    <property type="molecule type" value="Genomic_DNA"/>
</dbReference>
<keyword evidence="2" id="KW-0547">Nucleotide-binding</keyword>
<evidence type="ECO:0000256" key="3">
    <source>
        <dbReference type="ARBA" id="ARBA00022840"/>
    </source>
</evidence>
<evidence type="ECO:0000256" key="2">
    <source>
        <dbReference type="ARBA" id="ARBA00022741"/>
    </source>
</evidence>
<dbReference type="CDD" id="cd03255">
    <property type="entry name" value="ABC_MJ0796_LolCDE_FtsE"/>
    <property type="match status" value="1"/>
</dbReference>
<organism evidence="5 6">
    <name type="scientific">Paramicrobacterium chengjingii</name>
    <dbReference type="NCBI Taxonomy" id="2769067"/>
    <lineage>
        <taxon>Bacteria</taxon>
        <taxon>Bacillati</taxon>
        <taxon>Actinomycetota</taxon>
        <taxon>Actinomycetes</taxon>
        <taxon>Micrococcales</taxon>
        <taxon>Microbacteriaceae</taxon>
        <taxon>Paramicrobacterium</taxon>
    </lineage>
</organism>
<dbReference type="PANTHER" id="PTHR24220:SF685">
    <property type="entry name" value="ABC TRANSPORTER RELATED"/>
    <property type="match status" value="1"/>
</dbReference>
<keyword evidence="1" id="KW-0813">Transport</keyword>
<sequence length="258" mass="27301">MTSQTQHFAPASGTYAPPQPAVQLENIVKTYGEGSGTVTALAGVSLQIPTASFTAIMGPSGSGKSTLMHLAAGLDVPTSGSVTLGGTDISRLRERQLTRFRRDHVGFVFQSYNLLPQLTIAQNITLPLLLGQHPVDTAWFDHVVRAVGIADLVGRRPQQLSGGQQQRAAIARALVTRPAAVFGDEPTGALDSRSARQVLALLRQAATDLQQTVVMVTHDPIAASYADRVVFLSDGRLAGSIDSPDIASITAHMAQWGE</sequence>
<keyword evidence="6" id="KW-1185">Reference proteome</keyword>
<reference evidence="5 6" key="1">
    <citation type="submission" date="2020-12" db="EMBL/GenBank/DDBJ databases">
        <title>Microbacterium sp. HY060.</title>
        <authorList>
            <person name="Zhou J."/>
        </authorList>
    </citation>
    <scope>NUCLEOTIDE SEQUENCE [LARGE SCALE GENOMIC DNA]</scope>
    <source>
        <strain evidence="5 6">HY60</strain>
    </source>
</reference>
<evidence type="ECO:0000313" key="6">
    <source>
        <dbReference type="Proteomes" id="UP000662814"/>
    </source>
</evidence>
<dbReference type="Pfam" id="PF00005">
    <property type="entry name" value="ABC_tran"/>
    <property type="match status" value="1"/>
</dbReference>
<dbReference type="SMART" id="SM00382">
    <property type="entry name" value="AAA"/>
    <property type="match status" value="1"/>
</dbReference>
<dbReference type="RefSeq" id="WP_166990511.1">
    <property type="nucleotide sequence ID" value="NZ_CP061169.1"/>
</dbReference>
<name>A0ABX6YFC2_9MICO</name>
<dbReference type="Gene3D" id="3.40.50.300">
    <property type="entry name" value="P-loop containing nucleotide triphosphate hydrolases"/>
    <property type="match status" value="1"/>
</dbReference>
<dbReference type="PROSITE" id="PS50893">
    <property type="entry name" value="ABC_TRANSPORTER_2"/>
    <property type="match status" value="1"/>
</dbReference>
<evidence type="ECO:0000259" key="4">
    <source>
        <dbReference type="PROSITE" id="PS50893"/>
    </source>
</evidence>
<gene>
    <name evidence="5" type="ORF">HCR76_11665</name>
</gene>
<dbReference type="InterPro" id="IPR003593">
    <property type="entry name" value="AAA+_ATPase"/>
</dbReference>
<dbReference type="Proteomes" id="UP000662814">
    <property type="component" value="Chromosome"/>
</dbReference>
<dbReference type="SUPFAM" id="SSF52540">
    <property type="entry name" value="P-loop containing nucleoside triphosphate hydrolases"/>
    <property type="match status" value="1"/>
</dbReference>
<evidence type="ECO:0000256" key="1">
    <source>
        <dbReference type="ARBA" id="ARBA00022448"/>
    </source>
</evidence>
<accession>A0ABX6YFC2</accession>
<dbReference type="PROSITE" id="PS00211">
    <property type="entry name" value="ABC_TRANSPORTER_1"/>
    <property type="match status" value="1"/>
</dbReference>
<dbReference type="InterPro" id="IPR003439">
    <property type="entry name" value="ABC_transporter-like_ATP-bd"/>
</dbReference>
<dbReference type="InterPro" id="IPR017871">
    <property type="entry name" value="ABC_transporter-like_CS"/>
</dbReference>
<dbReference type="PANTHER" id="PTHR24220">
    <property type="entry name" value="IMPORT ATP-BINDING PROTEIN"/>
    <property type="match status" value="1"/>
</dbReference>